<evidence type="ECO:0000313" key="2">
    <source>
        <dbReference type="Proteomes" id="UP001196338"/>
    </source>
</evidence>
<sequence length="89" mass="10251">FDNRFGAKVFMKAMGGVHTTLSPHSGMNWNPFKLPDTAENRAFLVDLQVQMRQCYAPTPADSDDIKRFKALVDENYSLPYEDRRLRNVV</sequence>
<protein>
    <submittedName>
        <fullName evidence="1">Uncharacterized protein</fullName>
    </submittedName>
</protein>
<organism evidence="1 2">
    <name type="scientific">Vibrio cholerae</name>
    <dbReference type="NCBI Taxonomy" id="666"/>
    <lineage>
        <taxon>Bacteria</taxon>
        <taxon>Pseudomonadati</taxon>
        <taxon>Pseudomonadota</taxon>
        <taxon>Gammaproteobacteria</taxon>
        <taxon>Vibrionales</taxon>
        <taxon>Vibrionaceae</taxon>
        <taxon>Vibrio</taxon>
    </lineage>
</organism>
<gene>
    <name evidence="1" type="ORF">KIN13_16445</name>
</gene>
<dbReference type="Proteomes" id="UP001196338">
    <property type="component" value="Unassembled WGS sequence"/>
</dbReference>
<feature type="non-terminal residue" evidence="1">
    <location>
        <position position="89"/>
    </location>
</feature>
<reference evidence="1" key="2">
    <citation type="submission" date="2023-08" db="EMBL/GenBank/DDBJ databases">
        <title>Vibrio cholerae Outbreaks in Tanzania Exemplify Founder Flush: Simultaneous Increases in Population Size and Genetic Diversity.</title>
        <authorList>
            <person name="Debes A.K."/>
            <person name="Mohammed A."/>
            <person name="Maseke I."/>
            <person name="Almeida M."/>
            <person name="Li S."/>
            <person name="Matimba H."/>
            <person name="Joachim A."/>
            <person name="Mizinduko M."/>
            <person name="Nyanga S."/>
            <person name="Kelly M."/>
            <person name="Kachwamba Y."/>
            <person name="Schaffer A.M."/>
            <person name="Nyanga A.S."/>
            <person name="Mghamba J."/>
            <person name="Mosha F.S."/>
            <person name="Sack D.A."/>
            <person name="Stine O.C."/>
        </authorList>
    </citation>
    <scope>NUCLEOTIDE SEQUENCE</scope>
    <source>
        <strain evidence="1">TDS0091212</strain>
    </source>
</reference>
<reference evidence="1" key="1">
    <citation type="submission" date="2021-05" db="EMBL/GenBank/DDBJ databases">
        <authorList>
            <person name="Stine C."/>
        </authorList>
    </citation>
    <scope>NUCLEOTIDE SEQUENCE</scope>
    <source>
        <strain evidence="1">TDS0091212</strain>
    </source>
</reference>
<proteinExistence type="predicted"/>
<comment type="caution">
    <text evidence="1">The sequence shown here is derived from an EMBL/GenBank/DDBJ whole genome shotgun (WGS) entry which is preliminary data.</text>
</comment>
<name>A0AAW4KUT7_VIBCL</name>
<feature type="non-terminal residue" evidence="1">
    <location>
        <position position="1"/>
    </location>
</feature>
<accession>A0AAW4KUT7</accession>
<evidence type="ECO:0000313" key="1">
    <source>
        <dbReference type="EMBL" id="MBS7675001.1"/>
    </source>
</evidence>
<dbReference type="EMBL" id="JAHBND010000674">
    <property type="protein sequence ID" value="MBS7675001.1"/>
    <property type="molecule type" value="Genomic_DNA"/>
</dbReference>
<dbReference type="RefSeq" id="WP_213421111.1">
    <property type="nucleotide sequence ID" value="NZ_JAHBND010000674.1"/>
</dbReference>
<dbReference type="AlphaFoldDB" id="A0AAW4KUT7"/>